<comment type="caution">
    <text evidence="2">The sequence shown here is derived from an EMBL/GenBank/DDBJ whole genome shotgun (WGS) entry which is preliminary data.</text>
</comment>
<reference evidence="2" key="1">
    <citation type="submission" date="2021-02" db="EMBL/GenBank/DDBJ databases">
        <authorList>
            <person name="Nowell W R."/>
        </authorList>
    </citation>
    <scope>NUCLEOTIDE SEQUENCE</scope>
</reference>
<feature type="transmembrane region" description="Helical" evidence="1">
    <location>
        <begin position="32"/>
        <end position="53"/>
    </location>
</feature>
<keyword evidence="1" id="KW-0812">Transmembrane</keyword>
<dbReference type="Proteomes" id="UP000663881">
    <property type="component" value="Unassembled WGS sequence"/>
</dbReference>
<evidence type="ECO:0000256" key="1">
    <source>
        <dbReference type="SAM" id="Phobius"/>
    </source>
</evidence>
<dbReference type="EMBL" id="CAJOAY010018320">
    <property type="protein sequence ID" value="CAF4319700.1"/>
    <property type="molecule type" value="Genomic_DNA"/>
</dbReference>
<feature type="non-terminal residue" evidence="2">
    <location>
        <position position="1"/>
    </location>
</feature>
<organism evidence="2 3">
    <name type="scientific">Adineta steineri</name>
    <dbReference type="NCBI Taxonomy" id="433720"/>
    <lineage>
        <taxon>Eukaryota</taxon>
        <taxon>Metazoa</taxon>
        <taxon>Spiralia</taxon>
        <taxon>Gnathifera</taxon>
        <taxon>Rotifera</taxon>
        <taxon>Eurotatoria</taxon>
        <taxon>Bdelloidea</taxon>
        <taxon>Adinetida</taxon>
        <taxon>Adinetidae</taxon>
        <taxon>Adineta</taxon>
    </lineage>
</organism>
<gene>
    <name evidence="2" type="ORF">OKA104_LOCUS47176</name>
</gene>
<keyword evidence="1" id="KW-1133">Transmembrane helix</keyword>
<keyword evidence="1" id="KW-0472">Membrane</keyword>
<dbReference type="AlphaFoldDB" id="A0A820J1F9"/>
<feature type="non-terminal residue" evidence="2">
    <location>
        <position position="195"/>
    </location>
</feature>
<sequence>GFKGSVCLILALALVGEFRLSANPSKFQYQILIHTIIIVFLSSCINSTYSLLLKILDFTTMSQTKYLYMTQCVDSLYALVQEKIRLLKKNKYLANADWNFIERNFYIENPHKINNSNSQQIQYKDLYEEARIRILNIQKTSFWRQYRDYEISTQAVRILSSLCDFAIDRKDQYISIDQLKYYYRPRTFDFIWKYL</sequence>
<name>A0A820J1F9_9BILA</name>
<protein>
    <submittedName>
        <fullName evidence="2">Uncharacterized protein</fullName>
    </submittedName>
</protein>
<proteinExistence type="predicted"/>
<accession>A0A820J1F9</accession>
<evidence type="ECO:0000313" key="2">
    <source>
        <dbReference type="EMBL" id="CAF4319700.1"/>
    </source>
</evidence>
<evidence type="ECO:0000313" key="3">
    <source>
        <dbReference type="Proteomes" id="UP000663881"/>
    </source>
</evidence>